<feature type="compositionally biased region" description="Basic and acidic residues" evidence="2">
    <location>
        <begin position="214"/>
        <end position="224"/>
    </location>
</feature>
<feature type="region of interest" description="Disordered" evidence="2">
    <location>
        <begin position="735"/>
        <end position="757"/>
    </location>
</feature>
<feature type="compositionally biased region" description="Basic and acidic residues" evidence="2">
    <location>
        <begin position="592"/>
        <end position="616"/>
    </location>
</feature>
<feature type="compositionally biased region" description="Low complexity" evidence="2">
    <location>
        <begin position="994"/>
        <end position="1012"/>
    </location>
</feature>
<feature type="compositionally biased region" description="Basic and acidic residues" evidence="2">
    <location>
        <begin position="149"/>
        <end position="161"/>
    </location>
</feature>
<organism evidence="4 5">
    <name type="scientific">Batillaria attramentaria</name>
    <dbReference type="NCBI Taxonomy" id="370345"/>
    <lineage>
        <taxon>Eukaryota</taxon>
        <taxon>Metazoa</taxon>
        <taxon>Spiralia</taxon>
        <taxon>Lophotrochozoa</taxon>
        <taxon>Mollusca</taxon>
        <taxon>Gastropoda</taxon>
        <taxon>Caenogastropoda</taxon>
        <taxon>Sorbeoconcha</taxon>
        <taxon>Cerithioidea</taxon>
        <taxon>Batillariidae</taxon>
        <taxon>Batillaria</taxon>
    </lineage>
</organism>
<dbReference type="InterPro" id="IPR039278">
    <property type="entry name" value="Red1"/>
</dbReference>
<name>A0ABD0LKS8_9CAEN</name>
<feature type="compositionally biased region" description="Polar residues" evidence="2">
    <location>
        <begin position="252"/>
        <end position="273"/>
    </location>
</feature>
<feature type="compositionally biased region" description="Pro residues" evidence="2">
    <location>
        <begin position="740"/>
        <end position="751"/>
    </location>
</feature>
<dbReference type="PANTHER" id="PTHR21563:SF3">
    <property type="entry name" value="ZINC FINGER C3H1 DOMAIN-CONTAINING PROTEIN"/>
    <property type="match status" value="1"/>
</dbReference>
<feature type="region of interest" description="Disordered" evidence="2">
    <location>
        <begin position="1"/>
        <end position="169"/>
    </location>
</feature>
<dbReference type="InterPro" id="IPR019607">
    <property type="entry name" value="Putative_zinc-finger_domain"/>
</dbReference>
<feature type="region of interest" description="Disordered" evidence="2">
    <location>
        <begin position="1243"/>
        <end position="1290"/>
    </location>
</feature>
<gene>
    <name evidence="4" type="ORF">BaRGS_00008694</name>
</gene>
<proteinExistence type="predicted"/>
<dbReference type="EMBL" id="JACVVK020000039">
    <property type="protein sequence ID" value="KAK7500147.1"/>
    <property type="molecule type" value="Genomic_DNA"/>
</dbReference>
<feature type="compositionally biased region" description="Polar residues" evidence="2">
    <location>
        <begin position="1270"/>
        <end position="1283"/>
    </location>
</feature>
<evidence type="ECO:0000313" key="4">
    <source>
        <dbReference type="EMBL" id="KAK7500147.1"/>
    </source>
</evidence>
<feature type="compositionally biased region" description="Low complexity" evidence="2">
    <location>
        <begin position="578"/>
        <end position="591"/>
    </location>
</feature>
<reference evidence="4 5" key="1">
    <citation type="journal article" date="2023" name="Sci. Data">
        <title>Genome assembly of the Korean intertidal mud-creeper Batillaria attramentaria.</title>
        <authorList>
            <person name="Patra A.K."/>
            <person name="Ho P.T."/>
            <person name="Jun S."/>
            <person name="Lee S.J."/>
            <person name="Kim Y."/>
            <person name="Won Y.J."/>
        </authorList>
    </citation>
    <scope>NUCLEOTIDE SEQUENCE [LARGE SCALE GENOMIC DNA]</scope>
    <source>
        <strain evidence="4">Wonlab-2016</strain>
    </source>
</reference>
<feature type="compositionally biased region" description="Polar residues" evidence="2">
    <location>
        <begin position="203"/>
        <end position="213"/>
    </location>
</feature>
<dbReference type="PANTHER" id="PTHR21563">
    <property type="entry name" value="ZINC FINGER C3H1 DOMAIN-CONTAINING PROTEIN"/>
    <property type="match status" value="1"/>
</dbReference>
<feature type="region of interest" description="Disordered" evidence="2">
    <location>
        <begin position="1322"/>
        <end position="1345"/>
    </location>
</feature>
<keyword evidence="1" id="KW-0175">Coiled coil</keyword>
<evidence type="ECO:0000256" key="2">
    <source>
        <dbReference type="SAM" id="MobiDB-lite"/>
    </source>
</evidence>
<feature type="region of interest" description="Disordered" evidence="2">
    <location>
        <begin position="993"/>
        <end position="1012"/>
    </location>
</feature>
<dbReference type="Proteomes" id="UP001519460">
    <property type="component" value="Unassembled WGS sequence"/>
</dbReference>
<feature type="coiled-coil region" evidence="1">
    <location>
        <begin position="1140"/>
        <end position="1174"/>
    </location>
</feature>
<sequence length="1623" mass="178553">MASASEEVVMDSNLSKEEGEITDDDEIDELLAENSLLRQRERHHGYGYDTRVSRKYDVEASSSSSARQRDDSPSERYRGRDSHGSRHRHPYAESTRSGSCSSRQELPHHSLSYGKDRSSRDRYNQRDYHPPRNGQQLTPGSASYQNIAEDNHRPLSRHQEDTASESSLHPDYEKLLFEFRHVQERLKALKAQDEVEKTVPQAEVSSSKLSSAATDERRSTHHYDIVATPVKASSDSTRLDSPVVDEMGKSDQGLSDISSQETDCFTDNSTGDQSEAGKENGPPSLTSVARVTTAGAVMGADIVSDTVTTAVVDLGVLPSPVENGDEGARTDLPAAATSPPQVVEEEEDLDELELRRIALASAAARFKMTADDNADNENSESLSQMKIHPMAKEPLAEAILPSNTQCQSEPTAGESAAKPKSKPASELASHGLVDSRQSGSRVSGTGGPSAPRSQVTKNNSAITSQSNKSSNRRASGSIFIPNSGTRKNERPRNGNRSSPHRKAPPKDREISSSSRSSRADREKLDPPRRSRPLPFAPVKLDRIRLTSVSPRAGGIRDAARKAQMRARQSSVARQLPKSTGSSTLSSSPNTSSDRRRARDSSRARKKNDEKKEEEERKQEIAKILSLDDPKEQAERFLRLLSGSLVETASPSKVQHLKDNYEEVEMDIDSSDEVADELRIDEFQSAMQPIQFVGADTAGFGITDAQLMSHDLSLAGGQWLASPYLPSSLHPFSGFANYTTPAPPPKPPPPPSSQDTAAKNVGACVSDRPSLLGSSEMSESVSADISLAISFFRKSVNSEYIPFISDAKFHEPHIPFTSDAKSSKEYIPFISDGSPEEEHIPFISDAKPSDRQIPFISERSSNIGASNGVGIPFNRADASASPVCLSSDSAKSTQGNRGNQAAYDLKFVSEQSHIEVSSPLMTGDAPSPALSPGETVSVLVVSDDKSSPVSVATTHQSGAETSPVVADDEEENEEELRAQLLQSILLKRKEAETKQQASSVDSSPSASVTASPQRLVVQKTKGVSRKVSIQKLAAYSVFPIHKPVVVTLGESSSEEEEEDAPPGVGACDGGRAVGGFDIDGFLKAQRKTVEKQTLPTDPTPNQQVMVEQARFHKLEQERHLRRQEMELGKQRQDIVKGQSTLQQLLSKASKFLADMKKAETRATHLREQLHTTERLIVRYRHLVQTSKTQAKEVRDSLLKKKEMYGVAEMSTLSLGRQLHGNSYKPRMTNLDLGVKRAVEVVSKEAELKRSQQPTRAKQAKLSPAVADQASKENIPTPSASQHTAQARKKEKERLQMLAKEYEEKIRLLKSMQAPKGVHLAGAGATTHLGTGKCSQQRASPHKREKERLPSLETIKLEPVDGMVELEGKPRRRSLLDITHSPKPNLLIKDRQNSQDSSQTLKHKLKGGVEKTWTINFKMPSGLQLNNLCKIQREKMDKVLSVHTVECLEDFPHLELNCEPICGLKLHLPGNRLAGTVDEDIRQHKLAYTSPLLHFKAYRFSPYYRTKENLTISSASFSHKLNPNRILCRYDLSGTCNDQHCSWQHARDYSLSDKEVLMDLVAYCPQLAGVADDDSLDVRAKKIESYVDTLLSQHKGKMTTDELCLLLTARVSECAKHSECSTVDR</sequence>
<feature type="compositionally biased region" description="Polar residues" evidence="2">
    <location>
        <begin position="94"/>
        <end position="104"/>
    </location>
</feature>
<feature type="compositionally biased region" description="Basic and acidic residues" evidence="2">
    <location>
        <begin position="517"/>
        <end position="528"/>
    </location>
</feature>
<feature type="compositionally biased region" description="Basic and acidic residues" evidence="2">
    <location>
        <begin position="67"/>
        <end position="84"/>
    </location>
</feature>
<feature type="region of interest" description="Disordered" evidence="2">
    <location>
        <begin position="190"/>
        <end position="286"/>
    </location>
</feature>
<feature type="region of interest" description="Disordered" evidence="2">
    <location>
        <begin position="946"/>
        <end position="974"/>
    </location>
</feature>
<evidence type="ECO:0000256" key="1">
    <source>
        <dbReference type="SAM" id="Coils"/>
    </source>
</evidence>
<keyword evidence="5" id="KW-1185">Reference proteome</keyword>
<evidence type="ECO:0000259" key="3">
    <source>
        <dbReference type="Pfam" id="PF10650"/>
    </source>
</evidence>
<feature type="compositionally biased region" description="Polar residues" evidence="2">
    <location>
        <begin position="401"/>
        <end position="410"/>
    </location>
</feature>
<feature type="compositionally biased region" description="Polar residues" evidence="2">
    <location>
        <begin position="133"/>
        <end position="148"/>
    </location>
</feature>
<feature type="region of interest" description="Disordered" evidence="2">
    <location>
        <begin position="320"/>
        <end position="348"/>
    </location>
</feature>
<evidence type="ECO:0000313" key="5">
    <source>
        <dbReference type="Proteomes" id="UP001519460"/>
    </source>
</evidence>
<feature type="compositionally biased region" description="Acidic residues" evidence="2">
    <location>
        <begin position="20"/>
        <end position="31"/>
    </location>
</feature>
<feature type="compositionally biased region" description="Basic and acidic residues" evidence="2">
    <location>
        <begin position="114"/>
        <end position="130"/>
    </location>
</feature>
<dbReference type="Pfam" id="PF10650">
    <property type="entry name" value="zf-C3H1"/>
    <property type="match status" value="1"/>
</dbReference>
<accession>A0ABD0LKS8</accession>
<comment type="caution">
    <text evidence="4">The sequence shown here is derived from an EMBL/GenBank/DDBJ whole genome shotgun (WGS) entry which is preliminary data.</text>
</comment>
<feature type="region of interest" description="Disordered" evidence="2">
    <location>
        <begin position="367"/>
        <end position="616"/>
    </location>
</feature>
<feature type="domain" description="Putative zinc-finger" evidence="3">
    <location>
        <begin position="1525"/>
        <end position="1543"/>
    </location>
</feature>
<feature type="compositionally biased region" description="Polar residues" evidence="2">
    <location>
        <begin position="451"/>
        <end position="485"/>
    </location>
</feature>
<protein>
    <recommendedName>
        <fullName evidence="3">Putative zinc-finger domain-containing protein</fullName>
    </recommendedName>
</protein>